<evidence type="ECO:0000256" key="4">
    <source>
        <dbReference type="ARBA" id="ARBA00022563"/>
    </source>
</evidence>
<comment type="catalytic activity">
    <reaction evidence="12">
        <text>(6S)-5,6,7,8-tetrahydrofolyl-(gamma-L-Glu)(n) + L-glutamate + ATP = (6S)-5,6,7,8-tetrahydrofolyl-(gamma-L-Glu)(n+1) + ADP + phosphate + H(+)</text>
        <dbReference type="Rhea" id="RHEA:10580"/>
        <dbReference type="Rhea" id="RHEA-COMP:14738"/>
        <dbReference type="Rhea" id="RHEA-COMP:14740"/>
        <dbReference type="ChEBI" id="CHEBI:15378"/>
        <dbReference type="ChEBI" id="CHEBI:29985"/>
        <dbReference type="ChEBI" id="CHEBI:30616"/>
        <dbReference type="ChEBI" id="CHEBI:43474"/>
        <dbReference type="ChEBI" id="CHEBI:141005"/>
        <dbReference type="ChEBI" id="CHEBI:456216"/>
        <dbReference type="EC" id="6.3.2.17"/>
    </reaction>
</comment>
<evidence type="ECO:0000256" key="2">
    <source>
        <dbReference type="ARBA" id="ARBA00008276"/>
    </source>
</evidence>
<dbReference type="UniPathway" id="UPA00850"/>
<organism evidence="13 14">
    <name type="scientific">Trypanosoma cruzi Dm28c</name>
    <dbReference type="NCBI Taxonomy" id="1416333"/>
    <lineage>
        <taxon>Eukaryota</taxon>
        <taxon>Discoba</taxon>
        <taxon>Euglenozoa</taxon>
        <taxon>Kinetoplastea</taxon>
        <taxon>Metakinetoplastina</taxon>
        <taxon>Trypanosomatida</taxon>
        <taxon>Trypanosomatidae</taxon>
        <taxon>Trypanosoma</taxon>
        <taxon>Schizotrypanum</taxon>
    </lineage>
</organism>
<dbReference type="EC" id="6.3.2.17" evidence="3"/>
<dbReference type="PANTHER" id="PTHR11136">
    <property type="entry name" value="FOLYLPOLYGLUTAMATE SYNTHASE-RELATED"/>
    <property type="match status" value="1"/>
</dbReference>
<evidence type="ECO:0000256" key="9">
    <source>
        <dbReference type="ARBA" id="ARBA00022842"/>
    </source>
</evidence>
<evidence type="ECO:0000256" key="7">
    <source>
        <dbReference type="ARBA" id="ARBA00022741"/>
    </source>
</evidence>
<dbReference type="VEuPathDB" id="TriTrypDB:TCDM_04778"/>
<dbReference type="InterPro" id="IPR036615">
    <property type="entry name" value="Mur_ligase_C_dom_sf"/>
</dbReference>
<keyword evidence="5" id="KW-0436">Ligase</keyword>
<dbReference type="GO" id="GO:0004326">
    <property type="term" value="F:tetrahydrofolylpolyglutamate synthase activity"/>
    <property type="evidence" value="ECO:0007669"/>
    <property type="project" value="UniProtKB-EC"/>
</dbReference>
<evidence type="ECO:0000256" key="8">
    <source>
        <dbReference type="ARBA" id="ARBA00022840"/>
    </source>
</evidence>
<dbReference type="SUPFAM" id="SSF53623">
    <property type="entry name" value="MurD-like peptide ligases, catalytic domain"/>
    <property type="match status" value="1"/>
</dbReference>
<dbReference type="GO" id="GO:0006730">
    <property type="term" value="P:one-carbon metabolic process"/>
    <property type="evidence" value="ECO:0007669"/>
    <property type="project" value="UniProtKB-KW"/>
</dbReference>
<dbReference type="InterPro" id="IPR001645">
    <property type="entry name" value="Folylpolyglutamate_synth"/>
</dbReference>
<dbReference type="PROSITE" id="PS01012">
    <property type="entry name" value="FOLYLPOLYGLU_SYNT_2"/>
    <property type="match status" value="1"/>
</dbReference>
<evidence type="ECO:0000256" key="11">
    <source>
        <dbReference type="ARBA" id="ARBA00030876"/>
    </source>
</evidence>
<keyword evidence="9" id="KW-0460">Magnesium</keyword>
<dbReference type="PANTHER" id="PTHR11136:SF5">
    <property type="entry name" value="FOLYLPOLYGLUTAMATE SYNTHASE, MITOCHONDRIAL"/>
    <property type="match status" value="1"/>
</dbReference>
<dbReference type="AlphaFoldDB" id="V5BKB0"/>
<comment type="pathway">
    <text evidence="1">Cofactor biosynthesis; tetrahydrofolylpolyglutamate biosynthesis.</text>
</comment>
<dbReference type="Proteomes" id="UP000017861">
    <property type="component" value="Unassembled WGS sequence"/>
</dbReference>
<dbReference type="SUPFAM" id="SSF53244">
    <property type="entry name" value="MurD-like peptide ligases, peptide-binding domain"/>
    <property type="match status" value="1"/>
</dbReference>
<keyword evidence="8" id="KW-0067">ATP-binding</keyword>
<evidence type="ECO:0000256" key="3">
    <source>
        <dbReference type="ARBA" id="ARBA00013025"/>
    </source>
</evidence>
<evidence type="ECO:0000256" key="5">
    <source>
        <dbReference type="ARBA" id="ARBA00022598"/>
    </source>
</evidence>
<comment type="similarity">
    <text evidence="2">Belongs to the folylpolyglutamate synthase family.</text>
</comment>
<accession>V5BKB0</accession>
<dbReference type="EMBL" id="AYLP01000043">
    <property type="protein sequence ID" value="ESS66542.1"/>
    <property type="molecule type" value="Genomic_DNA"/>
</dbReference>
<keyword evidence="4" id="KW-0554">One-carbon metabolism</keyword>
<evidence type="ECO:0000313" key="13">
    <source>
        <dbReference type="EMBL" id="ESS66542.1"/>
    </source>
</evidence>
<reference evidence="13 14" key="1">
    <citation type="journal article" date="2014" name="Genome Announc.">
        <title>Trypanosoma cruzi Clone Dm28c Draft Genome Sequence.</title>
        <authorList>
            <person name="Grisard E.C."/>
            <person name="Teixeira S.M."/>
            <person name="de Almeida L.G."/>
            <person name="Stoco P.H."/>
            <person name="Gerber A.L."/>
            <person name="Talavera-Lopez C."/>
            <person name="Lima O.C."/>
            <person name="Andersson B."/>
            <person name="de Vasconcelos A.T."/>
        </authorList>
    </citation>
    <scope>NUCLEOTIDE SEQUENCE [LARGE SCALE GENOMIC DNA]</scope>
    <source>
        <strain evidence="13 14">Dm28c</strain>
    </source>
</reference>
<evidence type="ECO:0000256" key="1">
    <source>
        <dbReference type="ARBA" id="ARBA00005150"/>
    </source>
</evidence>
<evidence type="ECO:0000313" key="14">
    <source>
        <dbReference type="Proteomes" id="UP000017861"/>
    </source>
</evidence>
<dbReference type="GO" id="GO:0046872">
    <property type="term" value="F:metal ion binding"/>
    <property type="evidence" value="ECO:0007669"/>
    <property type="project" value="UniProtKB-KW"/>
</dbReference>
<dbReference type="GO" id="GO:0005524">
    <property type="term" value="F:ATP binding"/>
    <property type="evidence" value="ECO:0007669"/>
    <property type="project" value="UniProtKB-KW"/>
</dbReference>
<dbReference type="NCBIfam" id="TIGR01499">
    <property type="entry name" value="folC"/>
    <property type="match status" value="1"/>
</dbReference>
<dbReference type="InterPro" id="IPR018109">
    <property type="entry name" value="Folylpolyglutamate_synth_CS"/>
</dbReference>
<dbReference type="GO" id="GO:0005829">
    <property type="term" value="C:cytosol"/>
    <property type="evidence" value="ECO:0007669"/>
    <property type="project" value="TreeGrafter"/>
</dbReference>
<proteinExistence type="inferred from homology"/>
<dbReference type="Gene3D" id="3.90.190.20">
    <property type="entry name" value="Mur ligase, C-terminal domain"/>
    <property type="match status" value="1"/>
</dbReference>
<evidence type="ECO:0000256" key="10">
    <source>
        <dbReference type="ARBA" id="ARBA00030592"/>
    </source>
</evidence>
<name>V5BKB0_TRYCR</name>
<dbReference type="InterPro" id="IPR036565">
    <property type="entry name" value="Mur-like_cat_sf"/>
</dbReference>
<sequence length="488" mass="53942">MSMNAAVCGRTFNDVVRLIESWAIGKVASSYNNLETTRLFIDRLNMQGYLDKLRFVHVAGTKGKGTTAAYTAALLQAYGLRVGLFASPHLVDVRERILVNNALLPKDVFTRQFFRLFDRIADLSNSESQISRDLSKRTSFFSFLFLLSLYIFAEELVDVVVVEVGVGGRIDATNIISPEVTVITSLGLDHTEVLGNTIEEIALEKAGIMKPGVICYTSPQEWHPSTLTVMEKHALGQQTPFVVVDEKTLPIFNWPPLAIGGNHVIEDSKLALLAARYMAGIPPTLPLSSAERQVLQTMTLPGRSQVLSINGGTGATLYLDCAHTYESLTCATRWFMEESRSLTGDANPRRVLVFYSTRDATHVLKSFMPFIHCFSKMIAAFVVNPRKATGNTADGRYDYARGEVAAVTSCWKEMYREVPCIPCKAPFSSLEELIDVAVPAATEREDALKPVQVFVTGSFFLLSDIMGLLQAHDESKFQTKLKEASKEG</sequence>
<dbReference type="GO" id="GO:0005739">
    <property type="term" value="C:mitochondrion"/>
    <property type="evidence" value="ECO:0007669"/>
    <property type="project" value="TreeGrafter"/>
</dbReference>
<keyword evidence="6" id="KW-0479">Metal-binding</keyword>
<keyword evidence="7" id="KW-0547">Nucleotide-binding</keyword>
<evidence type="ECO:0000256" key="12">
    <source>
        <dbReference type="ARBA" id="ARBA00047493"/>
    </source>
</evidence>
<evidence type="ECO:0000256" key="6">
    <source>
        <dbReference type="ARBA" id="ARBA00022723"/>
    </source>
</evidence>
<dbReference type="Gene3D" id="3.40.1190.10">
    <property type="entry name" value="Mur-like, catalytic domain"/>
    <property type="match status" value="1"/>
</dbReference>
<comment type="caution">
    <text evidence="13">The sequence shown here is derived from an EMBL/GenBank/DDBJ whole genome shotgun (WGS) entry which is preliminary data.</text>
</comment>
<protein>
    <recommendedName>
        <fullName evidence="3">tetrahydrofolate synthase</fullName>
        <ecNumber evidence="3">6.3.2.17</ecNumber>
    </recommendedName>
    <alternativeName>
        <fullName evidence="11">Folylpoly-gamma-glutamate synthetase</fullName>
    </alternativeName>
    <alternativeName>
        <fullName evidence="10">Tetrahydrofolylpolyglutamate synthase</fullName>
    </alternativeName>
</protein>
<gene>
    <name evidence="13" type="ORF">TCDM_04778</name>
</gene>
<dbReference type="OrthoDB" id="5212574at2759"/>